<dbReference type="Pfam" id="PF19273">
    <property type="entry name" value="Exportin-5"/>
    <property type="match status" value="1"/>
</dbReference>
<evidence type="ECO:0000256" key="2">
    <source>
        <dbReference type="ARBA" id="ARBA00025147"/>
    </source>
</evidence>
<dbReference type="Proteomes" id="UP001345013">
    <property type="component" value="Unassembled WGS sequence"/>
</dbReference>
<protein>
    <submittedName>
        <fullName evidence="6">Karyopherin</fullName>
    </submittedName>
</protein>
<dbReference type="PANTHER" id="PTHR11223">
    <property type="entry name" value="EXPORTIN 1/5"/>
    <property type="match status" value="1"/>
</dbReference>
<comment type="caution">
    <text evidence="6">The sequence shown here is derived from an EMBL/GenBank/DDBJ whole genome shotgun (WGS) entry which is preliminary data.</text>
</comment>
<dbReference type="InterPro" id="IPR045065">
    <property type="entry name" value="XPO1/5"/>
</dbReference>
<proteinExistence type="predicted"/>
<dbReference type="InterPro" id="IPR045478">
    <property type="entry name" value="Exportin-5_C"/>
</dbReference>
<keyword evidence="7" id="KW-1185">Reference proteome</keyword>
<dbReference type="InterPro" id="IPR011989">
    <property type="entry name" value="ARM-like"/>
</dbReference>
<evidence type="ECO:0000256" key="1">
    <source>
        <dbReference type="ARBA" id="ARBA00022694"/>
    </source>
</evidence>
<sequence length="1256" mass="140129">MAHTNGINGHSDASSPVALDISTVIQALEVVHNPSSKNDHRREATAYLEDLKSHDGISEAGFALANDISQQPLVRYYGLSLLEHVIKRQSFALNEQGSADLRQLVLRLSLTLDSTPQPFIRNKTAALWVELSKRSWALDWFDLDDALQQLWSQSDAAKEFVLTVLENLSDDVFVREDATAILRDKDLNNAVVEIFTSPANYAGGLRIGDTTYQMRTGEEGWTARITVFLADRLQRAMGDKESRRLCASALGTLRSIFSWIMTPAIVSANTMTVVCDALTQAGTEVVLPAVDTLLAFYSRKALEPVEVQALVHPLCHPSSVGVLEQVYEWSVVGPDDILDPKYGISKKLSELLFHLASWLASADSPEDTDLVPYLSLLVAVAQHDSLIVSIASIHAWHKLLDASYAWRKSPSVQACIRPVLQVAMQRIIAYDMLPADTEEAAVQFVNEEIELYPERQGFYINYRRLCFAIVESISSAYLEDALGFIFSAVDGGLSEVYAADQAEDHNNYQRLSMTMLRADALFSVVDGALKGVQKFTSAHDAASKEDTAAQRDVLLHRGKEWSTQMLSQYKFRDRGITLRQIKTAVEASSKLLKHDTEFAFTVLQHIISALNTPQPTNSPLADSYAELHQYAIAELRRLCSEHATYFITFYDQLEDKLGQIMNSNLDPKFQIDLKAILMLLVEHAKGVDEAVRLERLRTFVSPLLNKWQQQEAVLSSFESFVWSQAFDKVGPFMTKIGANRYADWTEVPLGAAAQQIQQAMTDGASGLPLRETRVLLSMSTDKVSSESKLHSIITEIWLPLLRPLIHNVLTIISYNHQLHDASSWPHLSPEQHVVVRRILRDRYWQSGISGGSMQEFHTKVKATKTTLEGFASSVRGRIRLNLENCYSIIHTLGRLGAHFYGISELPQMLSGALLASSQHLSPHHFGLLLSMLPKLIEECPPENMQHFLTPVLAELTTQIDNICTREWEKVNARGGTETQQQANGDLSDEMRDESVLRQMTGRAVNMVTSWFDIAREHKLASAKRIVNKSGHSFRNFILSNRTILEPLLMFCTHSIGFKDTKTCSTMVPALQKFVPAFSSEAHLQGQDAAAVREFISTEMLKASINSLNDGYFADYHQHLAILIALIWLSFGLPAHVAANETQPAHDRPAWTQTPRNVLLSIPGLEAAKVDDAGMQLAQLTLAGRQRTMRAIILNLLENVRGVRVSELGKYDNKHERSGLLEKYKQRDALGMQGFEDGEQRDGDQGPDLGGIADMFG</sequence>
<comment type="function">
    <text evidence="2">tRNA nucleus export receptor which facilitates tRNA translocation across the nuclear pore complex. Involved in pre-tRNA splicing, probably by affecting the interaction of pre-tRNA with splicing endonuclease.</text>
</comment>
<name>A0ABR0KDX0_9EURO</name>
<gene>
    <name evidence="6" type="primary">MSN5</name>
    <name evidence="6" type="ORF">LTR24_003758</name>
</gene>
<dbReference type="SUPFAM" id="SSF48371">
    <property type="entry name" value="ARM repeat"/>
    <property type="match status" value="1"/>
</dbReference>
<evidence type="ECO:0000259" key="4">
    <source>
        <dbReference type="Pfam" id="PF08389"/>
    </source>
</evidence>
<evidence type="ECO:0000313" key="6">
    <source>
        <dbReference type="EMBL" id="KAK5094153.1"/>
    </source>
</evidence>
<feature type="region of interest" description="Disordered" evidence="3">
    <location>
        <begin position="1234"/>
        <end position="1256"/>
    </location>
</feature>
<dbReference type="PANTHER" id="PTHR11223:SF3">
    <property type="entry name" value="EXPORTIN-5"/>
    <property type="match status" value="1"/>
</dbReference>
<accession>A0ABR0KDX0</accession>
<reference evidence="6 7" key="1">
    <citation type="submission" date="2023-08" db="EMBL/GenBank/DDBJ databases">
        <title>Black Yeasts Isolated from many extreme environments.</title>
        <authorList>
            <person name="Coleine C."/>
            <person name="Stajich J.E."/>
            <person name="Selbmann L."/>
        </authorList>
    </citation>
    <scope>NUCLEOTIDE SEQUENCE [LARGE SCALE GENOMIC DNA]</scope>
    <source>
        <strain evidence="6 7">CCFEE 5885</strain>
    </source>
</reference>
<dbReference type="InterPro" id="IPR016024">
    <property type="entry name" value="ARM-type_fold"/>
</dbReference>
<feature type="domain" description="Exportin-5 C-terminal" evidence="5">
    <location>
        <begin position="340"/>
        <end position="1205"/>
    </location>
</feature>
<dbReference type="InterPro" id="IPR013598">
    <property type="entry name" value="Exportin-1/Importin-b-like"/>
</dbReference>
<evidence type="ECO:0000256" key="3">
    <source>
        <dbReference type="SAM" id="MobiDB-lite"/>
    </source>
</evidence>
<feature type="domain" description="Exportin-1/Importin-beta-like" evidence="4">
    <location>
        <begin position="117"/>
        <end position="191"/>
    </location>
</feature>
<organism evidence="6 7">
    <name type="scientific">Lithohypha guttulata</name>
    <dbReference type="NCBI Taxonomy" id="1690604"/>
    <lineage>
        <taxon>Eukaryota</taxon>
        <taxon>Fungi</taxon>
        <taxon>Dikarya</taxon>
        <taxon>Ascomycota</taxon>
        <taxon>Pezizomycotina</taxon>
        <taxon>Eurotiomycetes</taxon>
        <taxon>Chaetothyriomycetidae</taxon>
        <taxon>Chaetothyriales</taxon>
        <taxon>Trichomeriaceae</taxon>
        <taxon>Lithohypha</taxon>
    </lineage>
</organism>
<dbReference type="Gene3D" id="1.25.10.10">
    <property type="entry name" value="Leucine-rich Repeat Variant"/>
    <property type="match status" value="1"/>
</dbReference>
<keyword evidence="1" id="KW-0819">tRNA processing</keyword>
<dbReference type="Pfam" id="PF08389">
    <property type="entry name" value="Xpo1"/>
    <property type="match status" value="1"/>
</dbReference>
<evidence type="ECO:0000259" key="5">
    <source>
        <dbReference type="Pfam" id="PF19273"/>
    </source>
</evidence>
<dbReference type="EMBL" id="JAVRRG010000036">
    <property type="protein sequence ID" value="KAK5094153.1"/>
    <property type="molecule type" value="Genomic_DNA"/>
</dbReference>
<evidence type="ECO:0000313" key="7">
    <source>
        <dbReference type="Proteomes" id="UP001345013"/>
    </source>
</evidence>